<dbReference type="PROSITE" id="PS50851">
    <property type="entry name" value="CHEW"/>
    <property type="match status" value="1"/>
</dbReference>
<dbReference type="HOGENOM" id="CLU_048995_7_0_3"/>
<dbReference type="OrthoDB" id="9794382at2"/>
<reference evidence="3" key="1">
    <citation type="journal article" date="2011" name="MBio">
        <title>Novel metabolic attributes of the genus Cyanothece, comprising a group of unicellular nitrogen-fixing Cyanobacteria.</title>
        <authorList>
            <person name="Bandyopadhyay A."/>
            <person name="Elvitigala T."/>
            <person name="Welsh E."/>
            <person name="Stockel J."/>
            <person name="Liberton M."/>
            <person name="Min H."/>
            <person name="Sherman L.A."/>
            <person name="Pakrasi H.B."/>
        </authorList>
    </citation>
    <scope>NUCLEOTIDE SEQUENCE [LARGE SCALE GENOMIC DNA]</scope>
    <source>
        <strain evidence="3">PCC 7822</strain>
    </source>
</reference>
<name>E0UAE7_GLOV7</name>
<dbReference type="AlphaFoldDB" id="E0UAE7"/>
<evidence type="ECO:0000259" key="1">
    <source>
        <dbReference type="PROSITE" id="PS50851"/>
    </source>
</evidence>
<dbReference type="Proteomes" id="UP000008206">
    <property type="component" value="Chromosome"/>
</dbReference>
<dbReference type="Gene3D" id="2.40.50.180">
    <property type="entry name" value="CheA-289, Domain 4"/>
    <property type="match status" value="1"/>
</dbReference>
<proteinExistence type="predicted"/>
<keyword evidence="3" id="KW-1185">Reference proteome</keyword>
<dbReference type="GO" id="GO:0005829">
    <property type="term" value="C:cytosol"/>
    <property type="evidence" value="ECO:0007669"/>
    <property type="project" value="TreeGrafter"/>
</dbReference>
<dbReference type="SMART" id="SM00260">
    <property type="entry name" value="CheW"/>
    <property type="match status" value="1"/>
</dbReference>
<dbReference type="Gene3D" id="2.30.30.40">
    <property type="entry name" value="SH3 Domains"/>
    <property type="match status" value="1"/>
</dbReference>
<organism evidence="2 3">
    <name type="scientific">Gloeothece verrucosa (strain PCC 7822)</name>
    <name type="common">Cyanothece sp. (strain PCC 7822)</name>
    <dbReference type="NCBI Taxonomy" id="497965"/>
    <lineage>
        <taxon>Bacteria</taxon>
        <taxon>Bacillati</taxon>
        <taxon>Cyanobacteriota</taxon>
        <taxon>Cyanophyceae</taxon>
        <taxon>Oscillatoriophycideae</taxon>
        <taxon>Chroococcales</taxon>
        <taxon>Aphanothecaceae</taxon>
        <taxon>Gloeothece</taxon>
        <taxon>Gloeothece verrucosa</taxon>
    </lineage>
</organism>
<sequence length="142" mass="16246">MLLLLFYLGDQLYAIDSLRVVEVIPRVNVRKLYQAPDYVAGLFNYRGRVIPVIDLSLLIQGKPCSLCLSTRIIIVQYPGKPEQRDYLGLMAEQVTDTLNKSSVEEPESVRGNIIMDGHRIIELLCVESLFPEIEQLRVLYSY</sequence>
<dbReference type="InterPro" id="IPR002545">
    <property type="entry name" value="CheW-lke_dom"/>
</dbReference>
<evidence type="ECO:0000313" key="3">
    <source>
        <dbReference type="Proteomes" id="UP000008206"/>
    </source>
</evidence>
<protein>
    <submittedName>
        <fullName evidence="2">CheW protein</fullName>
    </submittedName>
</protein>
<dbReference type="EMBL" id="CP002198">
    <property type="protein sequence ID" value="ADN12688.1"/>
    <property type="molecule type" value="Genomic_DNA"/>
</dbReference>
<dbReference type="PANTHER" id="PTHR22617">
    <property type="entry name" value="CHEMOTAXIS SENSOR HISTIDINE KINASE-RELATED"/>
    <property type="match status" value="1"/>
</dbReference>
<dbReference type="PANTHER" id="PTHR22617:SF43">
    <property type="entry name" value="PROTEIN PILI"/>
    <property type="match status" value="1"/>
</dbReference>
<dbReference type="KEGG" id="cyj:Cyan7822_0652"/>
<gene>
    <name evidence="2" type="ordered locus">Cyan7822_0652</name>
</gene>
<dbReference type="GO" id="GO:0007165">
    <property type="term" value="P:signal transduction"/>
    <property type="evidence" value="ECO:0007669"/>
    <property type="project" value="InterPro"/>
</dbReference>
<dbReference type="InterPro" id="IPR036061">
    <property type="entry name" value="CheW-like_dom_sf"/>
</dbReference>
<dbReference type="RefSeq" id="WP_013320798.1">
    <property type="nucleotide sequence ID" value="NC_014501.1"/>
</dbReference>
<dbReference type="Pfam" id="PF01584">
    <property type="entry name" value="CheW"/>
    <property type="match status" value="1"/>
</dbReference>
<dbReference type="eggNOG" id="COG0835">
    <property type="taxonomic scope" value="Bacteria"/>
</dbReference>
<accession>E0UAE7</accession>
<dbReference type="STRING" id="497965.Cyan7822_0652"/>
<feature type="domain" description="CheW-like" evidence="1">
    <location>
        <begin position="1"/>
        <end position="142"/>
    </location>
</feature>
<dbReference type="InterPro" id="IPR039315">
    <property type="entry name" value="CheW"/>
</dbReference>
<dbReference type="SUPFAM" id="SSF50341">
    <property type="entry name" value="CheW-like"/>
    <property type="match status" value="1"/>
</dbReference>
<evidence type="ECO:0000313" key="2">
    <source>
        <dbReference type="EMBL" id="ADN12688.1"/>
    </source>
</evidence>
<dbReference type="GO" id="GO:0006935">
    <property type="term" value="P:chemotaxis"/>
    <property type="evidence" value="ECO:0007669"/>
    <property type="project" value="InterPro"/>
</dbReference>